<dbReference type="CDD" id="cd16377">
    <property type="entry name" value="23S_rRNA_IVP_like"/>
    <property type="match status" value="1"/>
</dbReference>
<dbReference type="STRING" id="1798409.A3I24_00870"/>
<evidence type="ECO:0008006" key="3">
    <source>
        <dbReference type="Google" id="ProtNLM"/>
    </source>
</evidence>
<evidence type="ECO:0000313" key="1">
    <source>
        <dbReference type="EMBL" id="OGY68170.1"/>
    </source>
</evidence>
<dbReference type="AlphaFoldDB" id="A0A1G1ZWL9"/>
<sequence length="121" mass="14217">MNKFRFLNWKVYKDSKSFFRQIILLVKEFPKEYRFEFISQLIRSSLSIVLNIAEGSGKNSDKELNRYISIAMGSVNETLAILDVLRDCQFLTEAQFNNLQQQLDQIDSQLGGFKKQIRQRS</sequence>
<dbReference type="NCBIfam" id="TIGR02436">
    <property type="entry name" value="four helix bundle protein"/>
    <property type="match status" value="1"/>
</dbReference>
<protein>
    <recommendedName>
        <fullName evidence="3">Four helix bundle protein</fullName>
    </recommendedName>
</protein>
<dbReference type="InterPro" id="IPR012657">
    <property type="entry name" value="23S_rRNA-intervening_sequence"/>
</dbReference>
<reference evidence="1 2" key="1">
    <citation type="journal article" date="2016" name="Nat. Commun.">
        <title>Thousands of microbial genomes shed light on interconnected biogeochemical processes in an aquifer system.</title>
        <authorList>
            <person name="Anantharaman K."/>
            <person name="Brown C.T."/>
            <person name="Hug L.A."/>
            <person name="Sharon I."/>
            <person name="Castelle C.J."/>
            <person name="Probst A.J."/>
            <person name="Thomas B.C."/>
            <person name="Singh A."/>
            <person name="Wilkins M.J."/>
            <person name="Karaoz U."/>
            <person name="Brodie E.L."/>
            <person name="Williams K.H."/>
            <person name="Hubbard S.S."/>
            <person name="Banfield J.F."/>
        </authorList>
    </citation>
    <scope>NUCLEOTIDE SEQUENCE [LARGE SCALE GENOMIC DNA]</scope>
</reference>
<name>A0A1G1ZWL9_9BACT</name>
<evidence type="ECO:0000313" key="2">
    <source>
        <dbReference type="Proteomes" id="UP000177690"/>
    </source>
</evidence>
<dbReference type="PANTHER" id="PTHR38471">
    <property type="entry name" value="FOUR HELIX BUNDLE PROTEIN"/>
    <property type="match status" value="1"/>
</dbReference>
<organism evidence="1 2">
    <name type="scientific">Candidatus Harrisonbacteria bacterium RIFCSPLOWO2_02_FULL_41_13b</name>
    <dbReference type="NCBI Taxonomy" id="1798409"/>
    <lineage>
        <taxon>Bacteria</taxon>
        <taxon>Candidatus Harrisoniibacteriota</taxon>
    </lineage>
</organism>
<comment type="caution">
    <text evidence="1">The sequence shown here is derived from an EMBL/GenBank/DDBJ whole genome shotgun (WGS) entry which is preliminary data.</text>
</comment>
<dbReference type="Gene3D" id="1.20.1440.60">
    <property type="entry name" value="23S rRNA-intervening sequence"/>
    <property type="match status" value="1"/>
</dbReference>
<dbReference type="PANTHER" id="PTHR38471:SF2">
    <property type="entry name" value="FOUR HELIX BUNDLE PROTEIN"/>
    <property type="match status" value="1"/>
</dbReference>
<dbReference type="Proteomes" id="UP000177690">
    <property type="component" value="Unassembled WGS sequence"/>
</dbReference>
<dbReference type="InterPro" id="IPR036583">
    <property type="entry name" value="23S_rRNA_IVS_sf"/>
</dbReference>
<gene>
    <name evidence="1" type="ORF">A3I24_00870</name>
</gene>
<proteinExistence type="predicted"/>
<dbReference type="EMBL" id="MHJL01000006">
    <property type="protein sequence ID" value="OGY68170.1"/>
    <property type="molecule type" value="Genomic_DNA"/>
</dbReference>
<accession>A0A1G1ZWL9</accession>
<dbReference type="SUPFAM" id="SSF158446">
    <property type="entry name" value="IVS-encoded protein-like"/>
    <property type="match status" value="1"/>
</dbReference>
<dbReference type="Pfam" id="PF05635">
    <property type="entry name" value="23S_rRNA_IVP"/>
    <property type="match status" value="1"/>
</dbReference>